<dbReference type="RefSeq" id="WP_128271099.1">
    <property type="nucleotide sequence ID" value="NZ_SAUW01000054.1"/>
</dbReference>
<dbReference type="AlphaFoldDB" id="A0A443IJ41"/>
<dbReference type="EMBL" id="SAUW01000054">
    <property type="protein sequence ID" value="RWR04397.1"/>
    <property type="molecule type" value="Genomic_DNA"/>
</dbReference>
<keyword evidence="1" id="KW-0812">Transmembrane</keyword>
<evidence type="ECO:0000256" key="1">
    <source>
        <dbReference type="SAM" id="Phobius"/>
    </source>
</evidence>
<reference evidence="2 3" key="1">
    <citation type="submission" date="2019-01" db="EMBL/GenBank/DDBJ databases">
        <title>Sinorhodobacter populi sp. nov. isolated from the symptomatic bark tissue of Populus euramericana canker.</title>
        <authorList>
            <person name="Xu G."/>
        </authorList>
    </citation>
    <scope>NUCLEOTIDE SEQUENCE [LARGE SCALE GENOMIC DNA]</scope>
    <source>
        <strain evidence="2 3">2D-5</strain>
    </source>
</reference>
<feature type="transmembrane region" description="Helical" evidence="1">
    <location>
        <begin position="34"/>
        <end position="57"/>
    </location>
</feature>
<comment type="caution">
    <text evidence="2">The sequence shown here is derived from an EMBL/GenBank/DDBJ whole genome shotgun (WGS) entry which is preliminary data.</text>
</comment>
<protein>
    <submittedName>
        <fullName evidence="2">Uncharacterized protein</fullName>
    </submittedName>
</protein>
<keyword evidence="1" id="KW-1133">Transmembrane helix</keyword>
<organism evidence="2 3">
    <name type="scientific">Paenirhodobacter populi</name>
    <dbReference type="NCBI Taxonomy" id="2306993"/>
    <lineage>
        <taxon>Bacteria</taxon>
        <taxon>Pseudomonadati</taxon>
        <taxon>Pseudomonadota</taxon>
        <taxon>Alphaproteobacteria</taxon>
        <taxon>Rhodobacterales</taxon>
        <taxon>Rhodobacter group</taxon>
        <taxon>Paenirhodobacter</taxon>
    </lineage>
</organism>
<gene>
    <name evidence="2" type="ORF">D2T33_21170</name>
</gene>
<dbReference type="Proteomes" id="UP000285710">
    <property type="component" value="Unassembled WGS sequence"/>
</dbReference>
<evidence type="ECO:0000313" key="3">
    <source>
        <dbReference type="Proteomes" id="UP000285710"/>
    </source>
</evidence>
<keyword evidence="3" id="KW-1185">Reference proteome</keyword>
<accession>A0A443IJ41</accession>
<sequence length="185" mass="20218">MDATRTIEGVGSDNATLKKCLSANEVLLRRQAKWAWAALGGVCVAAGMILLLAVWGAQEVIGRAEKEADAIRAVNVEELAAAQEEGQRAIAALHERLAAQRSEVERGIETVGMELAGMISDRDAVRAELEKFVTLRDRLGIRLVESQTKPVIVVPEGQEIRSWGAPGLSNLARYNGRMYRVVDRR</sequence>
<keyword evidence="1" id="KW-0472">Membrane</keyword>
<name>A0A443IJ41_9RHOB</name>
<evidence type="ECO:0000313" key="2">
    <source>
        <dbReference type="EMBL" id="RWR04397.1"/>
    </source>
</evidence>
<reference evidence="2 3" key="2">
    <citation type="submission" date="2019-01" db="EMBL/GenBank/DDBJ databases">
        <authorList>
            <person name="Li Y."/>
        </authorList>
    </citation>
    <scope>NUCLEOTIDE SEQUENCE [LARGE SCALE GENOMIC DNA]</scope>
    <source>
        <strain evidence="2 3">2D-5</strain>
    </source>
</reference>
<proteinExistence type="predicted"/>